<evidence type="ECO:0000256" key="1">
    <source>
        <dbReference type="ARBA" id="ARBA00012493"/>
    </source>
</evidence>
<dbReference type="Gene3D" id="1.10.340.70">
    <property type="match status" value="1"/>
</dbReference>
<dbReference type="Proteomes" id="UP000479190">
    <property type="component" value="Unassembled WGS sequence"/>
</dbReference>
<keyword evidence="2" id="KW-0511">Multifunctional enzyme</keyword>
<dbReference type="CDD" id="cd01647">
    <property type="entry name" value="RT_LTR"/>
    <property type="match status" value="1"/>
</dbReference>
<dbReference type="SUPFAM" id="SSF56672">
    <property type="entry name" value="DNA/RNA polymerases"/>
    <property type="match status" value="1"/>
</dbReference>
<dbReference type="InterPro" id="IPR041577">
    <property type="entry name" value="RT_RNaseH_2"/>
</dbReference>
<dbReference type="PANTHER" id="PTHR37984">
    <property type="entry name" value="PROTEIN CBG26694"/>
    <property type="match status" value="1"/>
</dbReference>
<feature type="compositionally biased region" description="Polar residues" evidence="3">
    <location>
        <begin position="1"/>
        <end position="17"/>
    </location>
</feature>
<name>A0A6H5HV76_9HYME</name>
<feature type="region of interest" description="Disordered" evidence="3">
    <location>
        <begin position="1"/>
        <end position="51"/>
    </location>
</feature>
<proteinExistence type="predicted"/>
<dbReference type="EMBL" id="CADCXV010000313">
    <property type="protein sequence ID" value="CAB0029348.1"/>
    <property type="molecule type" value="Genomic_DNA"/>
</dbReference>
<dbReference type="InterPro" id="IPR043128">
    <property type="entry name" value="Rev_trsase/Diguanyl_cyclase"/>
</dbReference>
<keyword evidence="6" id="KW-1185">Reference proteome</keyword>
<dbReference type="FunFam" id="1.10.340.70:FF:000001">
    <property type="entry name" value="Retrovirus-related Pol polyprotein from transposon gypsy-like Protein"/>
    <property type="match status" value="1"/>
</dbReference>
<reference evidence="5 6" key="1">
    <citation type="submission" date="2020-02" db="EMBL/GenBank/DDBJ databases">
        <authorList>
            <person name="Ferguson B K."/>
        </authorList>
    </citation>
    <scope>NUCLEOTIDE SEQUENCE [LARGE SCALE GENOMIC DNA]</scope>
</reference>
<dbReference type="Pfam" id="PF17921">
    <property type="entry name" value="Integrase_H2C2"/>
    <property type="match status" value="1"/>
</dbReference>
<dbReference type="OrthoDB" id="8029555at2759"/>
<dbReference type="InterPro" id="IPR000477">
    <property type="entry name" value="RT_dom"/>
</dbReference>
<sequence length="769" mass="87288">MRCFTISSNTSTRSGSVKSEPELRQTRARVRQEEAPTNPKRPQRRKDRMPGQCGLYYEDKFSGNQPITNPVRNNRFEKLGPSEFRVISPAYVIVNIKIDNATVSNIKCRLVSDENLPVEILVGRPFTDHETVKYVKEGDTLTFFQVDVPLTAPGLHLRARTDVTMLPNSINFIEIASSDGSCRVPATGNYPVSTRIKEGASIGRGEIAELPVLTIVPEKRPIKMEEIVIGEDASPRVAEELLGIINEFRDCVAVDMSEIGCARGVEIEISEKPGATPRVHFPLPDPDEHLAEIGDNNLFITIDLFNGYLQLPIAEKSRHKTAIITPDETAEFNRLIFGLSNGPAYFSKLMHRILQPLRKQVVLFFLDDIFIAGKSWTELRPKLVAVLTALREAGLTMNIRKCQFLKSSVTYLGLEVSANGIKPGQGKVEAIKRFPVPKNVHEIRRFLGLTGFFRRFVPRYAEIAAPLSGLLKSDREFIWSREVSDAFTALRDKLVERPILQPFNSKKRTELHTDASSRGLAAMLLQEALVYLNTQRTKNAQIVRWHHLLSEFDYEIVHREGAKLAHVDALSRAPMEYEFDKDPVDDSAIMSIWETNRNENCEIGVFIIIDDNQEILAFQFRDEEIEAKRKILNKPASQRSRDEKESVKDFEISSGVLYKRIGDKLRYVVPKCMRKSLAVRYHDYGGHQGVARTFELMSRRYYFAGMRRYIKQHVHSCFHCLASKTRPGRQLGELHPIPPGKRPFHTIHIDHVGPFVRSSRGNKNSSSCL</sequence>
<evidence type="ECO:0000313" key="5">
    <source>
        <dbReference type="EMBL" id="CAB0029348.1"/>
    </source>
</evidence>
<dbReference type="InterPro" id="IPR041588">
    <property type="entry name" value="Integrase_H2C2"/>
</dbReference>
<accession>A0A6H5HV76</accession>
<dbReference type="InterPro" id="IPR050951">
    <property type="entry name" value="Retrovirus_Pol_polyprotein"/>
</dbReference>
<dbReference type="Pfam" id="PF00078">
    <property type="entry name" value="RVT_1"/>
    <property type="match status" value="1"/>
</dbReference>
<evidence type="ECO:0000256" key="3">
    <source>
        <dbReference type="SAM" id="MobiDB-lite"/>
    </source>
</evidence>
<dbReference type="Gene3D" id="3.10.10.10">
    <property type="entry name" value="HIV Type 1 Reverse Transcriptase, subunit A, domain 1"/>
    <property type="match status" value="1"/>
</dbReference>
<gene>
    <name evidence="5" type="ORF">TBRA_LOCUS1386</name>
</gene>
<dbReference type="PROSITE" id="PS50878">
    <property type="entry name" value="RT_POL"/>
    <property type="match status" value="1"/>
</dbReference>
<dbReference type="FunFam" id="3.30.70.270:FF:000026">
    <property type="entry name" value="Transposon Ty3-G Gag-Pol polyprotein"/>
    <property type="match status" value="1"/>
</dbReference>
<dbReference type="PANTHER" id="PTHR37984:SF5">
    <property type="entry name" value="PROTEIN NYNRIN-LIKE"/>
    <property type="match status" value="1"/>
</dbReference>
<evidence type="ECO:0000256" key="2">
    <source>
        <dbReference type="ARBA" id="ARBA00023268"/>
    </source>
</evidence>
<evidence type="ECO:0000313" key="6">
    <source>
        <dbReference type="Proteomes" id="UP000479190"/>
    </source>
</evidence>
<protein>
    <recommendedName>
        <fullName evidence="1">RNA-directed DNA polymerase</fullName>
        <ecNumber evidence="1">2.7.7.49</ecNumber>
    </recommendedName>
</protein>
<dbReference type="AlphaFoldDB" id="A0A6H5HV76"/>
<dbReference type="GO" id="GO:0003964">
    <property type="term" value="F:RNA-directed DNA polymerase activity"/>
    <property type="evidence" value="ECO:0007669"/>
    <property type="project" value="UniProtKB-EC"/>
</dbReference>
<dbReference type="Pfam" id="PF17919">
    <property type="entry name" value="RT_RNaseH_2"/>
    <property type="match status" value="1"/>
</dbReference>
<feature type="compositionally biased region" description="Basic and acidic residues" evidence="3">
    <location>
        <begin position="19"/>
        <end position="34"/>
    </location>
</feature>
<dbReference type="InterPro" id="IPR043502">
    <property type="entry name" value="DNA/RNA_pol_sf"/>
</dbReference>
<evidence type="ECO:0000259" key="4">
    <source>
        <dbReference type="PROSITE" id="PS50878"/>
    </source>
</evidence>
<dbReference type="Gene3D" id="3.30.70.270">
    <property type="match status" value="2"/>
</dbReference>
<dbReference type="EC" id="2.7.7.49" evidence="1"/>
<organism evidence="5 6">
    <name type="scientific">Trichogramma brassicae</name>
    <dbReference type="NCBI Taxonomy" id="86971"/>
    <lineage>
        <taxon>Eukaryota</taxon>
        <taxon>Metazoa</taxon>
        <taxon>Ecdysozoa</taxon>
        <taxon>Arthropoda</taxon>
        <taxon>Hexapoda</taxon>
        <taxon>Insecta</taxon>
        <taxon>Pterygota</taxon>
        <taxon>Neoptera</taxon>
        <taxon>Endopterygota</taxon>
        <taxon>Hymenoptera</taxon>
        <taxon>Apocrita</taxon>
        <taxon>Proctotrupomorpha</taxon>
        <taxon>Chalcidoidea</taxon>
        <taxon>Trichogrammatidae</taxon>
        <taxon>Trichogramma</taxon>
    </lineage>
</organism>
<feature type="domain" description="Reverse transcriptase" evidence="4">
    <location>
        <begin position="198"/>
        <end position="416"/>
    </location>
</feature>